<dbReference type="GO" id="GO:0015562">
    <property type="term" value="F:efflux transmembrane transporter activity"/>
    <property type="evidence" value="ECO:0007669"/>
    <property type="project" value="TreeGrafter"/>
</dbReference>
<evidence type="ECO:0000256" key="1">
    <source>
        <dbReference type="SAM" id="Coils"/>
    </source>
</evidence>
<keyword evidence="1" id="KW-0175">Coiled coil</keyword>
<reference evidence="3" key="1">
    <citation type="submission" date="2022-06" db="EMBL/GenBank/DDBJ databases">
        <title>A novel DMS-producing enzyme.</title>
        <authorList>
            <person name="Zhang Y."/>
        </authorList>
    </citation>
    <scope>NUCLEOTIDE SEQUENCE</scope>
    <source>
        <strain evidence="3">RT37</strain>
    </source>
</reference>
<dbReference type="Gene3D" id="1.10.287.470">
    <property type="entry name" value="Helix hairpin bin"/>
    <property type="match status" value="1"/>
</dbReference>
<gene>
    <name evidence="3" type="ORF">NFG58_09630</name>
</gene>
<protein>
    <submittedName>
        <fullName evidence="3">RND transporter</fullName>
    </submittedName>
</protein>
<name>A0AAU7KMY5_9GAMM</name>
<dbReference type="PANTHER" id="PTHR30469:SF15">
    <property type="entry name" value="HLYD FAMILY OF SECRETION PROTEINS"/>
    <property type="match status" value="1"/>
</dbReference>
<dbReference type="Gene3D" id="2.40.30.170">
    <property type="match status" value="1"/>
</dbReference>
<dbReference type="AlphaFoldDB" id="A0AAU7KMY5"/>
<feature type="region of interest" description="Disordered" evidence="2">
    <location>
        <begin position="406"/>
        <end position="442"/>
    </location>
</feature>
<feature type="coiled-coil region" evidence="1">
    <location>
        <begin position="105"/>
        <end position="153"/>
    </location>
</feature>
<dbReference type="EMBL" id="CP098827">
    <property type="protein sequence ID" value="XBO72931.1"/>
    <property type="molecule type" value="Genomic_DNA"/>
</dbReference>
<proteinExistence type="predicted"/>
<dbReference type="GO" id="GO:1990281">
    <property type="term" value="C:efflux pump complex"/>
    <property type="evidence" value="ECO:0007669"/>
    <property type="project" value="TreeGrafter"/>
</dbReference>
<accession>A0AAU7KMY5</accession>
<sequence length="442" mass="47160">MLKRLLPIVVLAIGVGGFWLLKVTRPAPPPVTVEEREWPVAAMTLSLGRHAPTLALYGEVLAPDRLRLVASLDGHVGQRPVHDGDRVEEGDLLVALAEEDVVPVVTRAEAEVARLEAEIEAEKIRFESDRQALAREQSLLDNARSQLERMRSLVRRNLASRAELDADENEIARAQVTLVSRQGELDGHPARLTSLEAQRRQAEASLAEARRDARRARAEAPFDGIATAVEVAPGDRVREGDALLDLIPLDGLEVRARVPRGVQSELVSSLADGAPPEAVDDEGGRYRLRALSGQGDPAGTEAILEVVSSPARLRPGSLVSLSLARPEVADSAAIPFSALYGADRIYVIEEGRLRPIEVRRHGETSGPDGSSWVIVSGDGLADGQRLAITHLPNAIEGLRVVDLSRGSGPADISATQAPAGQRSGEPVSSPSAGDDVRAEAGP</sequence>
<dbReference type="PANTHER" id="PTHR30469">
    <property type="entry name" value="MULTIDRUG RESISTANCE PROTEIN MDTA"/>
    <property type="match status" value="1"/>
</dbReference>
<organism evidence="3">
    <name type="scientific">Halomonas sp. RT37</name>
    <dbReference type="NCBI Taxonomy" id="2950872"/>
    <lineage>
        <taxon>Bacteria</taxon>
        <taxon>Pseudomonadati</taxon>
        <taxon>Pseudomonadota</taxon>
        <taxon>Gammaproteobacteria</taxon>
        <taxon>Oceanospirillales</taxon>
        <taxon>Halomonadaceae</taxon>
        <taxon>Halomonas</taxon>
    </lineage>
</organism>
<evidence type="ECO:0000256" key="2">
    <source>
        <dbReference type="SAM" id="MobiDB-lite"/>
    </source>
</evidence>
<feature type="coiled-coil region" evidence="1">
    <location>
        <begin position="192"/>
        <end position="219"/>
    </location>
</feature>
<evidence type="ECO:0000313" key="3">
    <source>
        <dbReference type="EMBL" id="XBO72931.1"/>
    </source>
</evidence>
<dbReference type="Gene3D" id="2.40.50.100">
    <property type="match status" value="1"/>
</dbReference>
<dbReference type="RefSeq" id="WP_348828051.1">
    <property type="nucleotide sequence ID" value="NZ_CP098827.1"/>
</dbReference>
<dbReference type="SUPFAM" id="SSF111369">
    <property type="entry name" value="HlyD-like secretion proteins"/>
    <property type="match status" value="1"/>
</dbReference>